<reference evidence="10" key="4">
    <citation type="journal article" date="2022" name="PLoS Pathog.">
        <title>Chromosome-level genome of Schistosoma haematobium underpins genome-wide explorations of molecular variation.</title>
        <authorList>
            <person name="Stroehlein A.J."/>
            <person name="Korhonen P.K."/>
            <person name="Lee V.V."/>
            <person name="Ralph S.A."/>
            <person name="Mentink-Kane M."/>
            <person name="You H."/>
            <person name="McManus D.P."/>
            <person name="Tchuente L.T."/>
            <person name="Stothard J.R."/>
            <person name="Kaur P."/>
            <person name="Dudchenko O."/>
            <person name="Aiden E.L."/>
            <person name="Yang B."/>
            <person name="Yang H."/>
            <person name="Emery A.M."/>
            <person name="Webster B.L."/>
            <person name="Brindley P.J."/>
            <person name="Rollinson D."/>
            <person name="Chang B.C.H."/>
            <person name="Gasser R.B."/>
            <person name="Young N.D."/>
        </authorList>
    </citation>
    <scope>NUCLEOTIDE SEQUENCE</scope>
</reference>
<dbReference type="PANTHER" id="PTHR45685">
    <property type="entry name" value="HELICASE SRCAP-RELATED"/>
    <property type="match status" value="1"/>
</dbReference>
<name>A0A922LKU6_SCHHA</name>
<keyword evidence="7" id="KW-0378">Hydrolase</keyword>
<comment type="subunit">
    <text evidence="7">Component of the INO80 chromatin-remodeling complex.</text>
</comment>
<dbReference type="GO" id="GO:0004386">
    <property type="term" value="F:helicase activity"/>
    <property type="evidence" value="ECO:0007669"/>
    <property type="project" value="UniProtKB-KW"/>
</dbReference>
<comment type="similarity">
    <text evidence="7">Belongs to the SNF2/RAD54 helicase family.</text>
</comment>
<comment type="caution">
    <text evidence="10">The sequence shown here is derived from an EMBL/GenBank/DDBJ whole genome shotgun (WGS) entry which is preliminary data.</text>
</comment>
<dbReference type="Gene3D" id="3.40.50.10810">
    <property type="entry name" value="Tandem AAA-ATPase domain"/>
    <property type="match status" value="2"/>
</dbReference>
<dbReference type="EMBL" id="AMPZ03000003">
    <property type="protein sequence ID" value="KAH9588091.1"/>
    <property type="molecule type" value="Genomic_DNA"/>
</dbReference>
<evidence type="ECO:0000256" key="8">
    <source>
        <dbReference type="SAM" id="MobiDB-lite"/>
    </source>
</evidence>
<dbReference type="InterPro" id="IPR038718">
    <property type="entry name" value="SNF2-like_sf"/>
</dbReference>
<feature type="region of interest" description="Disordered" evidence="8">
    <location>
        <begin position="364"/>
        <end position="390"/>
    </location>
</feature>
<dbReference type="PROSITE" id="PS51413">
    <property type="entry name" value="DBINO"/>
    <property type="match status" value="1"/>
</dbReference>
<dbReference type="GO" id="GO:0042393">
    <property type="term" value="F:histone binding"/>
    <property type="evidence" value="ECO:0007669"/>
    <property type="project" value="TreeGrafter"/>
</dbReference>
<reference evidence="10" key="3">
    <citation type="submission" date="2021-06" db="EMBL/GenBank/DDBJ databases">
        <title>Chromosome-level genome assembly for S. haematobium.</title>
        <authorList>
            <person name="Stroehlein A.J."/>
        </authorList>
    </citation>
    <scope>NUCLEOTIDE SEQUENCE</scope>
</reference>
<evidence type="ECO:0000256" key="7">
    <source>
        <dbReference type="RuleBase" id="RU368001"/>
    </source>
</evidence>
<comment type="function">
    <text evidence="7">ATPase component of the INO80 complex which remodels chromatin by shifting nucleosomes and is involved in DNA repair.</text>
</comment>
<dbReference type="Pfam" id="PF00176">
    <property type="entry name" value="SNF2-rel_dom"/>
    <property type="match status" value="1"/>
</dbReference>
<keyword evidence="10" id="KW-0347">Helicase</keyword>
<comment type="subcellular location">
    <subcellularLocation>
        <location evidence="1 7">Nucleus</location>
    </subcellularLocation>
</comment>
<evidence type="ECO:0000256" key="6">
    <source>
        <dbReference type="ARBA" id="ARBA00023204"/>
    </source>
</evidence>
<accession>A0A922LKU6</accession>
<dbReference type="EC" id="3.6.4.-" evidence="7"/>
<dbReference type="Pfam" id="PF15084">
    <property type="entry name" value="DUF4550"/>
    <property type="match status" value="1"/>
</dbReference>
<feature type="compositionally biased region" description="Basic and acidic residues" evidence="8">
    <location>
        <begin position="364"/>
        <end position="373"/>
    </location>
</feature>
<dbReference type="CTD" id="24596367"/>
<dbReference type="InterPro" id="IPR027417">
    <property type="entry name" value="P-loop_NTPase"/>
</dbReference>
<feature type="compositionally biased region" description="Polar residues" evidence="8">
    <location>
        <begin position="57"/>
        <end position="67"/>
    </location>
</feature>
<comment type="catalytic activity">
    <reaction evidence="7">
        <text>ATP + H2O = ADP + phosphate + H(+)</text>
        <dbReference type="Rhea" id="RHEA:13065"/>
        <dbReference type="ChEBI" id="CHEBI:15377"/>
        <dbReference type="ChEBI" id="CHEBI:15378"/>
        <dbReference type="ChEBI" id="CHEBI:30616"/>
        <dbReference type="ChEBI" id="CHEBI:43474"/>
        <dbReference type="ChEBI" id="CHEBI:456216"/>
    </reaction>
</comment>
<organism evidence="10 11">
    <name type="scientific">Schistosoma haematobium</name>
    <name type="common">Blood fluke</name>
    <dbReference type="NCBI Taxonomy" id="6185"/>
    <lineage>
        <taxon>Eukaryota</taxon>
        <taxon>Metazoa</taxon>
        <taxon>Spiralia</taxon>
        <taxon>Lophotrochozoa</taxon>
        <taxon>Platyhelminthes</taxon>
        <taxon>Trematoda</taxon>
        <taxon>Digenea</taxon>
        <taxon>Strigeidida</taxon>
        <taxon>Schistosomatoidea</taxon>
        <taxon>Schistosomatidae</taxon>
        <taxon>Schistosoma</taxon>
    </lineage>
</organism>
<evidence type="ECO:0000259" key="9">
    <source>
        <dbReference type="PROSITE" id="PS51413"/>
    </source>
</evidence>
<keyword evidence="11" id="KW-1185">Reference proteome</keyword>
<evidence type="ECO:0000256" key="2">
    <source>
        <dbReference type="ARBA" id="ARBA00022741"/>
    </source>
</evidence>
<dbReference type="GO" id="GO:0031011">
    <property type="term" value="C:Ino80 complex"/>
    <property type="evidence" value="ECO:0007669"/>
    <property type="project" value="UniProtKB-UniRule"/>
</dbReference>
<dbReference type="InterPro" id="IPR050520">
    <property type="entry name" value="INO80/SWR1_helicase"/>
</dbReference>
<dbReference type="GO" id="GO:0006338">
    <property type="term" value="P:chromatin remodeling"/>
    <property type="evidence" value="ECO:0007669"/>
    <property type="project" value="UniProtKB-UniRule"/>
</dbReference>
<keyword evidence="5 7" id="KW-0238">DNA-binding</keyword>
<feature type="region of interest" description="Disordered" evidence="8">
    <location>
        <begin position="1391"/>
        <end position="1430"/>
    </location>
</feature>
<dbReference type="InterPro" id="IPR020838">
    <property type="entry name" value="DBINO"/>
</dbReference>
<dbReference type="Proteomes" id="UP000471633">
    <property type="component" value="Unassembled WGS sequence"/>
</dbReference>
<gene>
    <name evidence="10" type="primary">INO80_2</name>
    <name evidence="10" type="ORF">MS3_00010647</name>
</gene>
<dbReference type="GO" id="GO:0006281">
    <property type="term" value="P:DNA repair"/>
    <property type="evidence" value="ECO:0007669"/>
    <property type="project" value="UniProtKB-UniRule"/>
</dbReference>
<proteinExistence type="inferred from homology"/>
<evidence type="ECO:0000313" key="11">
    <source>
        <dbReference type="Proteomes" id="UP000471633"/>
    </source>
</evidence>
<keyword evidence="6 7" id="KW-0234">DNA repair</keyword>
<feature type="region of interest" description="Disordered" evidence="8">
    <location>
        <begin position="46"/>
        <end position="73"/>
    </location>
</feature>
<dbReference type="GeneID" id="24596367"/>
<keyword evidence="2" id="KW-0547">Nucleotide-binding</keyword>
<dbReference type="Pfam" id="PF13892">
    <property type="entry name" value="DBINO"/>
    <property type="match status" value="1"/>
</dbReference>
<evidence type="ECO:0000256" key="5">
    <source>
        <dbReference type="ARBA" id="ARBA00023125"/>
    </source>
</evidence>
<feature type="compositionally biased region" description="Polar residues" evidence="8">
    <location>
        <begin position="7"/>
        <end position="30"/>
    </location>
</feature>
<keyword evidence="3 7" id="KW-0227">DNA damage</keyword>
<evidence type="ECO:0000256" key="4">
    <source>
        <dbReference type="ARBA" id="ARBA00022840"/>
    </source>
</evidence>
<dbReference type="GO" id="GO:0005524">
    <property type="term" value="F:ATP binding"/>
    <property type="evidence" value="ECO:0007669"/>
    <property type="project" value="UniProtKB-UniRule"/>
</dbReference>
<dbReference type="Gene3D" id="3.40.50.300">
    <property type="entry name" value="P-loop containing nucleotide triphosphate hydrolases"/>
    <property type="match status" value="1"/>
</dbReference>
<reference evidence="10" key="2">
    <citation type="journal article" date="2019" name="Gigascience">
        <title>High-quality Schistosoma haematobium genome achieved by single-molecule and long-range sequencing.</title>
        <authorList>
            <person name="Stroehlein A.J."/>
            <person name="Korhonen P.K."/>
            <person name="Chong T.M."/>
            <person name="Lim Y.L."/>
            <person name="Chan K.G."/>
            <person name="Webster B."/>
            <person name="Rollinson D."/>
            <person name="Brindley P.J."/>
            <person name="Gasser R.B."/>
            <person name="Young N.D."/>
        </authorList>
    </citation>
    <scope>NUCLEOTIDE SEQUENCE</scope>
</reference>
<feature type="domain" description="DBINO" evidence="9">
    <location>
        <begin position="191"/>
        <end position="317"/>
    </location>
</feature>
<dbReference type="InterPro" id="IPR000330">
    <property type="entry name" value="SNF2_N"/>
</dbReference>
<dbReference type="GO" id="GO:0003677">
    <property type="term" value="F:DNA binding"/>
    <property type="evidence" value="ECO:0007669"/>
    <property type="project" value="UniProtKB-UniRule"/>
</dbReference>
<reference evidence="10" key="1">
    <citation type="journal article" date="2012" name="Nat. Genet.">
        <title>Whole-genome sequence of Schistosoma haematobium.</title>
        <authorList>
            <person name="Young N.D."/>
            <person name="Jex A.R."/>
            <person name="Li B."/>
            <person name="Liu S."/>
            <person name="Yang L."/>
            <person name="Xiong Z."/>
            <person name="Li Y."/>
            <person name="Cantacessi C."/>
            <person name="Hall R.S."/>
            <person name="Xu X."/>
            <person name="Chen F."/>
            <person name="Wu X."/>
            <person name="Zerlotini A."/>
            <person name="Oliveira G."/>
            <person name="Hofmann A."/>
            <person name="Zhang G."/>
            <person name="Fang X."/>
            <person name="Kang Y."/>
            <person name="Campbell B.E."/>
            <person name="Loukas A."/>
            <person name="Ranganathan S."/>
            <person name="Rollinson D."/>
            <person name="Rinaldi G."/>
            <person name="Brindley P.J."/>
            <person name="Yang H."/>
            <person name="Wang J."/>
            <person name="Wang J."/>
            <person name="Gasser R.B."/>
        </authorList>
    </citation>
    <scope>NUCLEOTIDE SEQUENCE</scope>
</reference>
<dbReference type="GO" id="GO:0016887">
    <property type="term" value="F:ATP hydrolysis activity"/>
    <property type="evidence" value="ECO:0007669"/>
    <property type="project" value="TreeGrafter"/>
</dbReference>
<comment type="domain">
    <text evidence="7">The DBINO region is involved in binding to DNA.</text>
</comment>
<dbReference type="KEGG" id="shx:MS3_00010647"/>
<evidence type="ECO:0000256" key="3">
    <source>
        <dbReference type="ARBA" id="ARBA00022763"/>
    </source>
</evidence>
<protein>
    <recommendedName>
        <fullName evidence="7">Chromatin-remodeling ATPase INO80</fullName>
        <ecNumber evidence="7">3.6.4.-</ecNumber>
    </recommendedName>
</protein>
<dbReference type="InterPro" id="IPR027876">
    <property type="entry name" value="DUF4550"/>
</dbReference>
<dbReference type="RefSeq" id="XP_051069678.1">
    <property type="nucleotide sequence ID" value="XM_051219038.1"/>
</dbReference>
<evidence type="ECO:0000256" key="1">
    <source>
        <dbReference type="ARBA" id="ARBA00004123"/>
    </source>
</evidence>
<dbReference type="PANTHER" id="PTHR45685:SF2">
    <property type="entry name" value="CHROMATIN-REMODELING ATPASE INO80"/>
    <property type="match status" value="1"/>
</dbReference>
<feature type="region of interest" description="Disordered" evidence="8">
    <location>
        <begin position="1"/>
        <end position="30"/>
    </location>
</feature>
<evidence type="ECO:0000313" key="10">
    <source>
        <dbReference type="EMBL" id="KAH9588091.1"/>
    </source>
</evidence>
<keyword evidence="4 7" id="KW-0067">ATP-binding</keyword>
<dbReference type="SUPFAM" id="SSF52540">
    <property type="entry name" value="P-loop containing nucleoside triphosphate hydrolases"/>
    <property type="match status" value="1"/>
</dbReference>
<sequence length="1661" mass="189315">MRKRKSTQLIRGNRSSKFSRPSNYPPNSLWSRKHCYNNSLLKRRDINKPSIPAENLKMTTHTDNKSQYLDEDDGEEEDQLTTIVSRQRQAFSARAATGRLSIRKIQSDLQVKSGDAVLSTVSSVPGARRLSAKVLRAWKSLAKKIICKAARQRGTNRRDKIILAKRAARECARLLRQKALLSQKAARVSISRGHRLSREIASNWRSSTSSTANGSGPLTINGVTIPSNSNITHFSSLMDLPDYYTSARPESGGLELNMSTSVMESNTAIRRRAEKASAEQRKANLKLLEARRQQQKLNFLITQTELYAHFMAKKMADVNSCNCKSEDIRGPENAESVSGNVIQEDDSQEIEAQRILRRLEEMNDDSVETKTNDEGIGTGSDISVPCDPIQNDQDSVGISTGSTHRKSYSSIAVAAKAAACRSGINVEEEYDIEQAKSETLMKVKAAVTTEPSTLHNWTQEFAKFLPAFRLVPYWGTPTERKVLRRFWSSTRSSNAESFDESGDINPGQAGTKDSQLQLVIKLFCKNTMQELWALLHFIMPTLFDSHDEFANWFLRDTESQASVTARTGCGGTAGGGSIISSSGTGSLITSKLSENQLSRLHLILKSFMLRRIKTEVEHEISTKTEIMLYCPLSHRQQILYERLRSKIRLEDLSSIMSANGISDSFSSNLDNTNALSSSSSATAHLINLVMQLRKVSSGPLKLSDMSINNYTSGWSSFSILPHVVHPILHMSSVRKHSKRWNKQSEDKIYEDDGDDGNEEHITDILLTFVLAVDSETLLNRESTITRPKSVSSSSSSLSNGHNNFMYFHLEYSIMNKEDFLFSTDVVVFSKSIAKIYPTNCSSKLINPCEFNDTLWIVWTEQIPIVITDEIIIDFWNLTQTGGIHVKCWDQREKCSIQTRFDRPRSVNINSNKQSEDNLKDDNKLSEVQSIINMLNSCRKNPTNVQMNSSNTESVSKRCKTTLQSKTKKHIKDVNTSNQSCSSTMKVLSAGHSSRKTDRIQNPVEIWGTCCLVLQTGHLFRINPPEWIVACKPLTHTNNVSLNKPPLSSVTLELESNFKDILVGMKLSNSLMSDRQRQKFQPVILTIDRLRNLPVAPYRSYEEMRNKCEPIRLVTTFSDVWSHQSGEYVQDKEIYMDEVQVILTHDIPGLYLRELVQTFPVVIDVYDRVCHGEETTEVKQLPENGLFCAEPDDDKIGKAQPHLKTDIFSKKCIGKKTSENSPKISSPTGRIVVNLSEMICLKCMKMKQTLPVLPMSESDLDLLKDYRSINENPRSIPRSYIGYVDSQCEMSIEIEININMDRLFQIKTLPENTQTIERMIFILEKPDKSEIEANYVSEIIEKIQLFIIKSNARSIGISDELPLHMIKANLNSIQSQYMPCIHSNLSNYLLSNSNNNNNSNSNTNNITTNNNSNNESNSNNNNSNNNDSNINNNNKCKYKNFQLNNQFITGFHLNDQDFNLIILEIGDHLISQYLENLLIHCLYKYNQYSINYSNKKYNNVKFFKNNQLLYHKRLYTSLNWYLLEYKMLIPINQLINKSIFYIRDLLPRIIYCAIYRIINIRLYYDILLYNRYHNIYPTSKMMNELIKQFCITSNLINDYSLLYNNISIKSLSNINNNNNNEQNQLNENDIVHIKENVNKILAKKNILLKSIKYRNDNVMSYW</sequence>